<feature type="compositionally biased region" description="Polar residues" evidence="1">
    <location>
        <begin position="389"/>
        <end position="400"/>
    </location>
</feature>
<protein>
    <submittedName>
        <fullName evidence="2">CoA transferase</fullName>
    </submittedName>
</protein>
<dbReference type="PANTHER" id="PTHR48228">
    <property type="entry name" value="SUCCINYL-COA--D-CITRAMALATE COA-TRANSFERASE"/>
    <property type="match status" value="1"/>
</dbReference>
<accession>A0A2A5JGD1</accession>
<name>A0A2A5JGD1_RHOSG</name>
<dbReference type="SUPFAM" id="SSF89796">
    <property type="entry name" value="CoA-transferase family III (CaiB/BaiF)"/>
    <property type="match status" value="1"/>
</dbReference>
<dbReference type="InterPro" id="IPR023606">
    <property type="entry name" value="CoA-Trfase_III_dom_1_sf"/>
</dbReference>
<dbReference type="Proteomes" id="UP000230886">
    <property type="component" value="Unassembled WGS sequence"/>
</dbReference>
<dbReference type="InterPro" id="IPR044855">
    <property type="entry name" value="CoA-Trfase_III_dom3_sf"/>
</dbReference>
<keyword evidence="2" id="KW-0808">Transferase</keyword>
<dbReference type="Pfam" id="PF02515">
    <property type="entry name" value="CoA_transf_3"/>
    <property type="match status" value="1"/>
</dbReference>
<comment type="caution">
    <text evidence="2">The sequence shown here is derived from an EMBL/GenBank/DDBJ whole genome shotgun (WGS) entry which is preliminary data.</text>
</comment>
<reference evidence="2 3" key="1">
    <citation type="submission" date="2017-07" db="EMBL/GenBank/DDBJ databases">
        <title>Draft sequence of Rhodococcus enclensis 23b-28.</title>
        <authorList>
            <person name="Besaury L."/>
            <person name="Sancelme M."/>
            <person name="Amato P."/>
            <person name="Lallement A."/>
            <person name="Delort A.-M."/>
        </authorList>
    </citation>
    <scope>NUCLEOTIDE SEQUENCE [LARGE SCALE GENOMIC DNA]</scope>
    <source>
        <strain evidence="2 3">23b-28</strain>
    </source>
</reference>
<gene>
    <name evidence="2" type="ORF">CHR55_03470</name>
</gene>
<evidence type="ECO:0000313" key="3">
    <source>
        <dbReference type="Proteomes" id="UP000230886"/>
    </source>
</evidence>
<dbReference type="InterPro" id="IPR050509">
    <property type="entry name" value="CoA-transferase_III"/>
</dbReference>
<evidence type="ECO:0000256" key="1">
    <source>
        <dbReference type="SAM" id="MobiDB-lite"/>
    </source>
</evidence>
<dbReference type="InterPro" id="IPR003673">
    <property type="entry name" value="CoA-Trfase_fam_III"/>
</dbReference>
<dbReference type="RefSeq" id="WP_058038894.1">
    <property type="nucleotide sequence ID" value="NZ_NOVD01000002.1"/>
</dbReference>
<proteinExistence type="predicted"/>
<dbReference type="Gene3D" id="3.30.1540.10">
    <property type="entry name" value="formyl-coa transferase, domain 3"/>
    <property type="match status" value="1"/>
</dbReference>
<dbReference type="PANTHER" id="PTHR48228:SF5">
    <property type="entry name" value="ALPHA-METHYLACYL-COA RACEMASE"/>
    <property type="match status" value="1"/>
</dbReference>
<evidence type="ECO:0000313" key="2">
    <source>
        <dbReference type="EMBL" id="PCK28412.1"/>
    </source>
</evidence>
<dbReference type="GO" id="GO:0016740">
    <property type="term" value="F:transferase activity"/>
    <property type="evidence" value="ECO:0007669"/>
    <property type="project" value="UniProtKB-KW"/>
</dbReference>
<dbReference type="AlphaFoldDB" id="A0A2A5JGD1"/>
<feature type="region of interest" description="Disordered" evidence="1">
    <location>
        <begin position="379"/>
        <end position="400"/>
    </location>
</feature>
<dbReference type="Gene3D" id="3.40.50.10540">
    <property type="entry name" value="Crotonobetainyl-coa:carnitine coa-transferase, domain 1"/>
    <property type="match status" value="1"/>
</dbReference>
<sequence length="400" mass="43922">MDSDNTSEWSFLHGKRVLDLSRLLPGPFATTLLADLGADVVKVENPKRPDPTRAAGERMASLNRNKRSIALDLRLESDRETFLRLVETADAVVEGFRPQVLAGMGLGYDVLRKANPRIVLCSITGYGQSGPYADKPGHELNFLGLSGFFAVPGCTDGVVTRPGIRAGDLVGSMYAALSISVALASVDKHGRGQHIDISLAEAATAWCAPFALMIRDIENPTDSPTVQGDNDIFETSDGCLLSLATFEDKFWIEFRTAFSAEFPALNTLRYDDRWTRTQHKAELRELLVTTFGTHTYGWWEKSLTAINAPWAPVFTDAGQLMSDPHVVARNLFSEVATENGESWPQMRFPAQFSLGLNSFRLPTPYVGEHTESVLDEAAAATARRDSGYSDFNSPSKPEDQ</sequence>
<organism evidence="2 3">
    <name type="scientific">Rhodococcus qingshengii</name>
    <dbReference type="NCBI Taxonomy" id="334542"/>
    <lineage>
        <taxon>Bacteria</taxon>
        <taxon>Bacillati</taxon>
        <taxon>Actinomycetota</taxon>
        <taxon>Actinomycetes</taxon>
        <taxon>Mycobacteriales</taxon>
        <taxon>Nocardiaceae</taxon>
        <taxon>Rhodococcus</taxon>
        <taxon>Rhodococcus erythropolis group</taxon>
    </lineage>
</organism>
<dbReference type="EMBL" id="NOVD01000002">
    <property type="protein sequence ID" value="PCK28412.1"/>
    <property type="molecule type" value="Genomic_DNA"/>
</dbReference>